<name>L9LCU6_TUPCH</name>
<dbReference type="InParanoid" id="L9LCU6"/>
<protein>
    <submittedName>
        <fullName evidence="2">Uncharacterized protein</fullName>
    </submittedName>
</protein>
<keyword evidence="3" id="KW-1185">Reference proteome</keyword>
<dbReference type="EMBL" id="KB320391">
    <property type="protein sequence ID" value="ELW72776.1"/>
    <property type="molecule type" value="Genomic_DNA"/>
</dbReference>
<accession>L9LCU6</accession>
<proteinExistence type="predicted"/>
<evidence type="ECO:0000313" key="2">
    <source>
        <dbReference type="EMBL" id="ELW72776.1"/>
    </source>
</evidence>
<gene>
    <name evidence="2" type="ORF">TREES_T100017527</name>
</gene>
<evidence type="ECO:0000256" key="1">
    <source>
        <dbReference type="SAM" id="MobiDB-lite"/>
    </source>
</evidence>
<sequence>MWKSDREDTLLSHGRNEDNDGILKALDPEDIWPLPSCPRCSFTAVLSSRPPVAQGCPYTKIPPAGERHLFHLEQIGHTNLPPLTQTLKRLLLLVRLKFFPPSTRICVPGSRPPFTDARLPVVSPSYAGAFGSLVTPPTSAPTGPHMLVHVGWAEITSIFRLLTDTHCSPALGYVLVLLGIPGVDTPSKTGNATAVTSRNSNKNNGVS</sequence>
<evidence type="ECO:0000313" key="3">
    <source>
        <dbReference type="Proteomes" id="UP000011518"/>
    </source>
</evidence>
<reference evidence="3" key="1">
    <citation type="submission" date="2012-07" db="EMBL/GenBank/DDBJ databases">
        <title>Genome of the Chinese tree shrew, a rising model animal genetically related to primates.</title>
        <authorList>
            <person name="Zhang G."/>
            <person name="Fan Y."/>
            <person name="Yao Y."/>
            <person name="Huang Z."/>
        </authorList>
    </citation>
    <scope>NUCLEOTIDE SEQUENCE [LARGE SCALE GENOMIC DNA]</scope>
</reference>
<dbReference type="AlphaFoldDB" id="L9LCU6"/>
<reference evidence="3" key="2">
    <citation type="journal article" date="2013" name="Nat. Commun.">
        <title>Genome of the Chinese tree shrew.</title>
        <authorList>
            <person name="Fan Y."/>
            <person name="Huang Z.Y."/>
            <person name="Cao C.C."/>
            <person name="Chen C.S."/>
            <person name="Chen Y.X."/>
            <person name="Fan D.D."/>
            <person name="He J."/>
            <person name="Hou H.L."/>
            <person name="Hu L."/>
            <person name="Hu X.T."/>
            <person name="Jiang X.T."/>
            <person name="Lai R."/>
            <person name="Lang Y.S."/>
            <person name="Liang B."/>
            <person name="Liao S.G."/>
            <person name="Mu D."/>
            <person name="Ma Y.Y."/>
            <person name="Niu Y.Y."/>
            <person name="Sun X.Q."/>
            <person name="Xia J.Q."/>
            <person name="Xiao J."/>
            <person name="Xiong Z.Q."/>
            <person name="Xu L."/>
            <person name="Yang L."/>
            <person name="Zhang Y."/>
            <person name="Zhao W."/>
            <person name="Zhao X.D."/>
            <person name="Zheng Y.T."/>
            <person name="Zhou J.M."/>
            <person name="Zhu Y.B."/>
            <person name="Zhang G.J."/>
            <person name="Wang J."/>
            <person name="Yao Y.G."/>
        </authorList>
    </citation>
    <scope>NUCLEOTIDE SEQUENCE [LARGE SCALE GENOMIC DNA]</scope>
</reference>
<organism evidence="2 3">
    <name type="scientific">Tupaia chinensis</name>
    <name type="common">Chinese tree shrew</name>
    <name type="synonym">Tupaia belangeri chinensis</name>
    <dbReference type="NCBI Taxonomy" id="246437"/>
    <lineage>
        <taxon>Eukaryota</taxon>
        <taxon>Metazoa</taxon>
        <taxon>Chordata</taxon>
        <taxon>Craniata</taxon>
        <taxon>Vertebrata</taxon>
        <taxon>Euteleostomi</taxon>
        <taxon>Mammalia</taxon>
        <taxon>Eutheria</taxon>
        <taxon>Euarchontoglires</taxon>
        <taxon>Scandentia</taxon>
        <taxon>Tupaiidae</taxon>
        <taxon>Tupaia</taxon>
    </lineage>
</organism>
<dbReference type="Proteomes" id="UP000011518">
    <property type="component" value="Unassembled WGS sequence"/>
</dbReference>
<feature type="region of interest" description="Disordered" evidence="1">
    <location>
        <begin position="188"/>
        <end position="207"/>
    </location>
</feature>